<dbReference type="PANTHER" id="PTHR43537:SF41">
    <property type="entry name" value="TRANSCRIPTIONAL REGULATORY PROTEIN"/>
    <property type="match status" value="1"/>
</dbReference>
<keyword evidence="3" id="KW-0804">Transcription</keyword>
<dbReference type="InterPro" id="IPR036388">
    <property type="entry name" value="WH-like_DNA-bd_sf"/>
</dbReference>
<dbReference type="SMART" id="SM00345">
    <property type="entry name" value="HTH_GNTR"/>
    <property type="match status" value="1"/>
</dbReference>
<dbReference type="InterPro" id="IPR011711">
    <property type="entry name" value="GntR_C"/>
</dbReference>
<dbReference type="SMART" id="SM00895">
    <property type="entry name" value="FCD"/>
    <property type="match status" value="1"/>
</dbReference>
<dbReference type="RefSeq" id="WP_386763827.1">
    <property type="nucleotide sequence ID" value="NZ_JBHSTI010000002.1"/>
</dbReference>
<accession>A0ABW1SWL0</accession>
<dbReference type="InterPro" id="IPR036390">
    <property type="entry name" value="WH_DNA-bd_sf"/>
</dbReference>
<keyword evidence="2" id="KW-0238">DNA-binding</keyword>
<proteinExistence type="predicted"/>
<keyword evidence="6" id="KW-1185">Reference proteome</keyword>
<keyword evidence="1" id="KW-0805">Transcription regulation</keyword>
<evidence type="ECO:0000256" key="3">
    <source>
        <dbReference type="ARBA" id="ARBA00023163"/>
    </source>
</evidence>
<dbReference type="EMBL" id="JBHSTI010000002">
    <property type="protein sequence ID" value="MFC6236793.1"/>
    <property type="molecule type" value="Genomic_DNA"/>
</dbReference>
<dbReference type="InterPro" id="IPR008920">
    <property type="entry name" value="TF_FadR/GntR_C"/>
</dbReference>
<dbReference type="SUPFAM" id="SSF46785">
    <property type="entry name" value="Winged helix' DNA-binding domain"/>
    <property type="match status" value="1"/>
</dbReference>
<dbReference type="PROSITE" id="PS50949">
    <property type="entry name" value="HTH_GNTR"/>
    <property type="match status" value="1"/>
</dbReference>
<feature type="domain" description="HTH gntR-type" evidence="4">
    <location>
        <begin position="14"/>
        <end position="81"/>
    </location>
</feature>
<dbReference type="CDD" id="cd07377">
    <property type="entry name" value="WHTH_GntR"/>
    <property type="match status" value="1"/>
</dbReference>
<evidence type="ECO:0000256" key="2">
    <source>
        <dbReference type="ARBA" id="ARBA00023125"/>
    </source>
</evidence>
<sequence length="227" mass="25669">MSADSATTEPAVDPVSSQRIAGALREAILGGEFAPGERLLQDVIAERFGASRIPVREAFRILETEGLMEVSPNKGARVPSLDLYEVHTYYRMRERLEPLTLTESLPHLTDVQIDAMERIQEQIEANDDVGRFLVLDRDFHMTSYSACPSEQLLSATVRLWNSTQHYRRAFMLLAGNDRAAIVNAEHRLLLDAIRRRDAEDAERFLEGHIRRTRVALQSHPELFTTGA</sequence>
<evidence type="ECO:0000313" key="6">
    <source>
        <dbReference type="Proteomes" id="UP001596138"/>
    </source>
</evidence>
<evidence type="ECO:0000313" key="5">
    <source>
        <dbReference type="EMBL" id="MFC6236793.1"/>
    </source>
</evidence>
<comment type="caution">
    <text evidence="5">The sequence shown here is derived from an EMBL/GenBank/DDBJ whole genome shotgun (WGS) entry which is preliminary data.</text>
</comment>
<evidence type="ECO:0000259" key="4">
    <source>
        <dbReference type="PROSITE" id="PS50949"/>
    </source>
</evidence>
<dbReference type="PANTHER" id="PTHR43537">
    <property type="entry name" value="TRANSCRIPTIONAL REGULATOR, GNTR FAMILY"/>
    <property type="match status" value="1"/>
</dbReference>
<reference evidence="6" key="1">
    <citation type="journal article" date="2019" name="Int. J. Syst. Evol. Microbiol.">
        <title>The Global Catalogue of Microorganisms (GCM) 10K type strain sequencing project: providing services to taxonomists for standard genome sequencing and annotation.</title>
        <authorList>
            <consortium name="The Broad Institute Genomics Platform"/>
            <consortium name="The Broad Institute Genome Sequencing Center for Infectious Disease"/>
            <person name="Wu L."/>
            <person name="Ma J."/>
        </authorList>
    </citation>
    <scope>NUCLEOTIDE SEQUENCE [LARGE SCALE GENOMIC DNA]</scope>
    <source>
        <strain evidence="6">CGMCC 4.7317</strain>
    </source>
</reference>
<dbReference type="Gene3D" id="1.10.10.10">
    <property type="entry name" value="Winged helix-like DNA-binding domain superfamily/Winged helix DNA-binding domain"/>
    <property type="match status" value="1"/>
</dbReference>
<dbReference type="Proteomes" id="UP001596138">
    <property type="component" value="Unassembled WGS sequence"/>
</dbReference>
<name>A0ABW1SWL0_9ACTN</name>
<gene>
    <name evidence="5" type="ORF">ACFQGU_02810</name>
</gene>
<dbReference type="Gene3D" id="1.20.120.530">
    <property type="entry name" value="GntR ligand-binding domain-like"/>
    <property type="match status" value="1"/>
</dbReference>
<protein>
    <submittedName>
        <fullName evidence="5">GntR family transcriptional regulator</fullName>
    </submittedName>
</protein>
<dbReference type="InterPro" id="IPR000524">
    <property type="entry name" value="Tscrpt_reg_HTH_GntR"/>
</dbReference>
<dbReference type="Pfam" id="PF07729">
    <property type="entry name" value="FCD"/>
    <property type="match status" value="1"/>
</dbReference>
<dbReference type="SUPFAM" id="SSF48008">
    <property type="entry name" value="GntR ligand-binding domain-like"/>
    <property type="match status" value="1"/>
</dbReference>
<evidence type="ECO:0000256" key="1">
    <source>
        <dbReference type="ARBA" id="ARBA00023015"/>
    </source>
</evidence>
<organism evidence="5 6">
    <name type="scientific">Longivirga aurantiaca</name>
    <dbReference type="NCBI Taxonomy" id="1837743"/>
    <lineage>
        <taxon>Bacteria</taxon>
        <taxon>Bacillati</taxon>
        <taxon>Actinomycetota</taxon>
        <taxon>Actinomycetes</taxon>
        <taxon>Sporichthyales</taxon>
        <taxon>Sporichthyaceae</taxon>
        <taxon>Longivirga</taxon>
    </lineage>
</organism>
<dbReference type="Pfam" id="PF00392">
    <property type="entry name" value="GntR"/>
    <property type="match status" value="1"/>
</dbReference>